<name>A0A1V4HUG4_9BACL</name>
<keyword evidence="2" id="KW-0238">DNA-binding</keyword>
<keyword evidence="7" id="KW-1185">Reference proteome</keyword>
<dbReference type="STRING" id="1469647.BC351_02735"/>
<keyword evidence="3" id="KW-0804">Transcription</keyword>
<organism evidence="6 7">
    <name type="scientific">Paenibacillus ferrarius</name>
    <dbReference type="NCBI Taxonomy" id="1469647"/>
    <lineage>
        <taxon>Bacteria</taxon>
        <taxon>Bacillati</taxon>
        <taxon>Bacillota</taxon>
        <taxon>Bacilli</taxon>
        <taxon>Bacillales</taxon>
        <taxon>Paenibacillaceae</taxon>
        <taxon>Paenibacillus</taxon>
    </lineage>
</organism>
<dbReference type="PANTHER" id="PTHR43132">
    <property type="entry name" value="ARSENICAL RESISTANCE OPERON REPRESSOR ARSR-RELATED"/>
    <property type="match status" value="1"/>
</dbReference>
<dbReference type="SUPFAM" id="SSF46785">
    <property type="entry name" value="Winged helix' DNA-binding domain"/>
    <property type="match status" value="1"/>
</dbReference>
<evidence type="ECO:0000259" key="5">
    <source>
        <dbReference type="PROSITE" id="PS50987"/>
    </source>
</evidence>
<dbReference type="CDD" id="cd00158">
    <property type="entry name" value="RHOD"/>
    <property type="match status" value="1"/>
</dbReference>
<dbReference type="InterPro" id="IPR036388">
    <property type="entry name" value="WH-like_DNA-bd_sf"/>
</dbReference>
<dbReference type="InterPro" id="IPR001307">
    <property type="entry name" value="Thiosulphate_STrfase_CS"/>
</dbReference>
<dbReference type="SUPFAM" id="SSF52821">
    <property type="entry name" value="Rhodanese/Cell cycle control phosphatase"/>
    <property type="match status" value="1"/>
</dbReference>
<evidence type="ECO:0000256" key="3">
    <source>
        <dbReference type="ARBA" id="ARBA00023163"/>
    </source>
</evidence>
<protein>
    <submittedName>
        <fullName evidence="6">ArsR family transcriptional regulator</fullName>
    </submittedName>
</protein>
<dbReference type="PROSITE" id="PS00380">
    <property type="entry name" value="RHODANESE_1"/>
    <property type="match status" value="1"/>
</dbReference>
<keyword evidence="1" id="KW-0805">Transcription regulation</keyword>
<evidence type="ECO:0000256" key="2">
    <source>
        <dbReference type="ARBA" id="ARBA00023125"/>
    </source>
</evidence>
<gene>
    <name evidence="6" type="ORF">BC351_02735</name>
</gene>
<dbReference type="PROSITE" id="PS50206">
    <property type="entry name" value="RHODANESE_3"/>
    <property type="match status" value="1"/>
</dbReference>
<dbReference type="InterPro" id="IPR001845">
    <property type="entry name" value="HTH_ArsR_DNA-bd_dom"/>
</dbReference>
<dbReference type="Proteomes" id="UP000190626">
    <property type="component" value="Unassembled WGS sequence"/>
</dbReference>
<dbReference type="InterPro" id="IPR001763">
    <property type="entry name" value="Rhodanese-like_dom"/>
</dbReference>
<feature type="domain" description="HTH arsR-type" evidence="5">
    <location>
        <begin position="11"/>
        <end position="104"/>
    </location>
</feature>
<comment type="caution">
    <text evidence="6">The sequence shown here is derived from an EMBL/GenBank/DDBJ whole genome shotgun (WGS) entry which is preliminary data.</text>
</comment>
<dbReference type="CDD" id="cd00090">
    <property type="entry name" value="HTH_ARSR"/>
    <property type="match status" value="1"/>
</dbReference>
<dbReference type="Gene3D" id="3.40.250.10">
    <property type="entry name" value="Rhodanese-like domain"/>
    <property type="match status" value="1"/>
</dbReference>
<dbReference type="AlphaFoldDB" id="A0A1V4HUG4"/>
<sequence>MEHIEAGSRAFKDSLYQHIAKVGKSLSSDKRLELLHLLSQGPKSVEHLAATTGSGLANISKHLQVLVESRLVKNRKQGTYIYYELASPVIAELLHALWHVAESQSADIRTLKESLSDQFQDVQTLDLNELKEKMNNGSVILIDVRPKEEFEAAHIPGAISIPLSDLEDIMSTLPLNIHIAAYCRGPYCVYAAQAARYLNEHGYQAFRVEEGVYEWQQG</sequence>
<dbReference type="SMART" id="SM00450">
    <property type="entry name" value="RHOD"/>
    <property type="match status" value="1"/>
</dbReference>
<feature type="domain" description="Rhodanese" evidence="4">
    <location>
        <begin position="135"/>
        <end position="217"/>
    </location>
</feature>
<dbReference type="RefSeq" id="WP_079409162.1">
    <property type="nucleotide sequence ID" value="NZ_MBTG01000001.1"/>
</dbReference>
<dbReference type="InterPro" id="IPR036873">
    <property type="entry name" value="Rhodanese-like_dom_sf"/>
</dbReference>
<dbReference type="OrthoDB" id="9800872at2"/>
<dbReference type="InterPro" id="IPR051011">
    <property type="entry name" value="Metal_resp_trans_reg"/>
</dbReference>
<dbReference type="InterPro" id="IPR036390">
    <property type="entry name" value="WH_DNA-bd_sf"/>
</dbReference>
<dbReference type="Pfam" id="PF01022">
    <property type="entry name" value="HTH_5"/>
    <property type="match status" value="1"/>
</dbReference>
<accession>A0A1V4HUG4</accession>
<evidence type="ECO:0000313" key="7">
    <source>
        <dbReference type="Proteomes" id="UP000190626"/>
    </source>
</evidence>
<dbReference type="PANTHER" id="PTHR43132:SF8">
    <property type="entry name" value="HTH-TYPE TRANSCRIPTIONAL REGULATOR KMTR"/>
    <property type="match status" value="1"/>
</dbReference>
<dbReference type="GO" id="GO:0003700">
    <property type="term" value="F:DNA-binding transcription factor activity"/>
    <property type="evidence" value="ECO:0007669"/>
    <property type="project" value="InterPro"/>
</dbReference>
<dbReference type="PRINTS" id="PR00778">
    <property type="entry name" value="HTHARSR"/>
</dbReference>
<dbReference type="EMBL" id="MBTG01000001">
    <property type="protein sequence ID" value="OPH62163.1"/>
    <property type="molecule type" value="Genomic_DNA"/>
</dbReference>
<proteinExistence type="predicted"/>
<reference evidence="7" key="1">
    <citation type="submission" date="2016-07" db="EMBL/GenBank/DDBJ databases">
        <authorList>
            <person name="Florea S."/>
            <person name="Webb J.S."/>
            <person name="Jaromczyk J."/>
            <person name="Schardl C.L."/>
        </authorList>
    </citation>
    <scope>NUCLEOTIDE SEQUENCE [LARGE SCALE GENOMIC DNA]</scope>
    <source>
        <strain evidence="7">CY1</strain>
    </source>
</reference>
<dbReference type="GO" id="GO:0003677">
    <property type="term" value="F:DNA binding"/>
    <property type="evidence" value="ECO:0007669"/>
    <property type="project" value="UniProtKB-KW"/>
</dbReference>
<dbReference type="InterPro" id="IPR011991">
    <property type="entry name" value="ArsR-like_HTH"/>
</dbReference>
<dbReference type="Gene3D" id="1.10.10.10">
    <property type="entry name" value="Winged helix-like DNA-binding domain superfamily/Winged helix DNA-binding domain"/>
    <property type="match status" value="1"/>
</dbReference>
<evidence type="ECO:0000313" key="6">
    <source>
        <dbReference type="EMBL" id="OPH62163.1"/>
    </source>
</evidence>
<dbReference type="Pfam" id="PF00581">
    <property type="entry name" value="Rhodanese"/>
    <property type="match status" value="1"/>
</dbReference>
<dbReference type="NCBIfam" id="NF033788">
    <property type="entry name" value="HTH_metalloreg"/>
    <property type="match status" value="1"/>
</dbReference>
<dbReference type="GO" id="GO:0004792">
    <property type="term" value="F:thiosulfate-cyanide sulfurtransferase activity"/>
    <property type="evidence" value="ECO:0007669"/>
    <property type="project" value="InterPro"/>
</dbReference>
<evidence type="ECO:0000259" key="4">
    <source>
        <dbReference type="PROSITE" id="PS50206"/>
    </source>
</evidence>
<dbReference type="PROSITE" id="PS50987">
    <property type="entry name" value="HTH_ARSR_2"/>
    <property type="match status" value="1"/>
</dbReference>
<dbReference type="SMART" id="SM00418">
    <property type="entry name" value="HTH_ARSR"/>
    <property type="match status" value="1"/>
</dbReference>
<evidence type="ECO:0000256" key="1">
    <source>
        <dbReference type="ARBA" id="ARBA00023015"/>
    </source>
</evidence>